<reference evidence="2" key="1">
    <citation type="submission" date="2016-04" db="EMBL/GenBank/DDBJ databases">
        <authorList>
            <person name="Calderon-Fernandez G.M.Sr."/>
        </authorList>
    </citation>
    <scope>NUCLEOTIDE SEQUENCE</scope>
    <source>
        <strain evidence="2">Int1</strain>
        <tissue evidence="2">Integument</tissue>
    </source>
</reference>
<proteinExistence type="predicted"/>
<reference evidence="2" key="2">
    <citation type="journal article" date="2017" name="J. Med. Entomol.">
        <title>Transcriptome Analysis of the Triatoma infestans (Hemiptera: Reduviidae) Integument.</title>
        <authorList>
            <person name="Calderon-Fernandez G.M."/>
            <person name="Moriconi D.E."/>
            <person name="Dulbecco A.B."/>
            <person name="Juarez M.P."/>
        </authorList>
    </citation>
    <scope>NUCLEOTIDE SEQUENCE</scope>
    <source>
        <strain evidence="2">Int1</strain>
        <tissue evidence="2">Integument</tissue>
    </source>
</reference>
<evidence type="ECO:0000256" key="1">
    <source>
        <dbReference type="SAM" id="MobiDB-lite"/>
    </source>
</evidence>
<evidence type="ECO:0000313" key="2">
    <source>
        <dbReference type="EMBL" id="JAR98988.1"/>
    </source>
</evidence>
<sequence length="169" mass="19208">KKKFEVEDDVAMENLSRCLEELKKSKLDYAGPPPPHELPSRAFGMFKEPTFEQKVGRRSMEFSSTEKAARENVVLRRETAAAAAMVESPTQELAQPNGHVSRHSHDEAALPARNPENCENFQNPQCFRPPYPRSSYLYSKGSKYQRQCNTISRTSGLTALDLAKDKRKY</sequence>
<organism evidence="2">
    <name type="scientific">Triatoma infestans</name>
    <name type="common">Assassin bug</name>
    <dbReference type="NCBI Taxonomy" id="30076"/>
    <lineage>
        <taxon>Eukaryota</taxon>
        <taxon>Metazoa</taxon>
        <taxon>Ecdysozoa</taxon>
        <taxon>Arthropoda</taxon>
        <taxon>Hexapoda</taxon>
        <taxon>Insecta</taxon>
        <taxon>Pterygota</taxon>
        <taxon>Neoptera</taxon>
        <taxon>Paraneoptera</taxon>
        <taxon>Hemiptera</taxon>
        <taxon>Heteroptera</taxon>
        <taxon>Panheteroptera</taxon>
        <taxon>Cimicomorpha</taxon>
        <taxon>Reduviidae</taxon>
        <taxon>Triatominae</taxon>
        <taxon>Triatoma</taxon>
    </lineage>
</organism>
<feature type="non-terminal residue" evidence="2">
    <location>
        <position position="169"/>
    </location>
</feature>
<protein>
    <submittedName>
        <fullName evidence="2">Usp6 n-terminal-like protein isoform x2</fullName>
    </submittedName>
</protein>
<accession>A0A161MMI0</accession>
<dbReference type="AlphaFoldDB" id="A0A161MMI0"/>
<feature type="non-terminal residue" evidence="2">
    <location>
        <position position="1"/>
    </location>
</feature>
<name>A0A161MMI0_TRIIF</name>
<feature type="region of interest" description="Disordered" evidence="1">
    <location>
        <begin position="84"/>
        <end position="107"/>
    </location>
</feature>
<dbReference type="EMBL" id="GEMB01004284">
    <property type="protein sequence ID" value="JAR98988.1"/>
    <property type="molecule type" value="Transcribed_RNA"/>
</dbReference>